<accession>A0AA48W7C0</accession>
<dbReference type="SMART" id="SM00240">
    <property type="entry name" value="FHA"/>
    <property type="match status" value="1"/>
</dbReference>
<dbReference type="Pfam" id="PF20232">
    <property type="entry name" value="T6SS_FHA_C"/>
    <property type="match status" value="1"/>
</dbReference>
<gene>
    <name evidence="2" type="ORF">IV454_19455</name>
</gene>
<dbReference type="SUPFAM" id="SSF49879">
    <property type="entry name" value="SMAD/FHA domain"/>
    <property type="match status" value="1"/>
</dbReference>
<sequence>MPLTLRILSHHGQAPALPAVFCVGQDGAKVGRAPSCAVALPDPEQTISREHARIAFEAGRYSLTDVGRNPSAINGYPLTSGESALLNDGDQLTIGDYVLGVELAQHTMLAIAALAGVGEAAASTNILDLIGASAGADGDDPLGLLTDGWRAPDSGAAQFDHVASHAIPMDQVRLCSTPRMLIPDDYDPLADVAPPTDGGARAVLQALLTGMGLSDTVTAAPPAELAHLAGVMLRQAMAGAMAVLKARAAGRRDARYEVQSPPEDTRNPLLACPDAESALAHLLFAPDIGAMGADKAIASAFDGVRCHEAAIEAGLRAALAGVIERLDPVRIAADAGPSGALARLLPSQCEARLWTHAVHAHDNLALAARHDFEQLFGAPFAAAYDARLRKMQGDR</sequence>
<feature type="domain" description="FHA" evidence="1">
    <location>
        <begin position="28"/>
        <end position="78"/>
    </location>
</feature>
<proteinExistence type="predicted"/>
<dbReference type="Gene3D" id="2.60.200.20">
    <property type="match status" value="1"/>
</dbReference>
<dbReference type="InterPro" id="IPR000253">
    <property type="entry name" value="FHA_dom"/>
</dbReference>
<evidence type="ECO:0000259" key="1">
    <source>
        <dbReference type="PROSITE" id="PS50006"/>
    </source>
</evidence>
<evidence type="ECO:0000313" key="2">
    <source>
        <dbReference type="EMBL" id="QPI47753.1"/>
    </source>
</evidence>
<dbReference type="PROSITE" id="PS50006">
    <property type="entry name" value="FHA_DOMAIN"/>
    <property type="match status" value="1"/>
</dbReference>
<dbReference type="Pfam" id="PF00498">
    <property type="entry name" value="FHA"/>
    <property type="match status" value="1"/>
</dbReference>
<dbReference type="CDD" id="cd00060">
    <property type="entry name" value="FHA"/>
    <property type="match status" value="1"/>
</dbReference>
<dbReference type="EMBL" id="CP065053">
    <property type="protein sequence ID" value="QPI47753.1"/>
    <property type="molecule type" value="Genomic_DNA"/>
</dbReference>
<name>A0AA48W7C0_9BURK</name>
<evidence type="ECO:0000313" key="3">
    <source>
        <dbReference type="Proteomes" id="UP000662888"/>
    </source>
</evidence>
<keyword evidence="3" id="KW-1185">Reference proteome</keyword>
<dbReference type="Proteomes" id="UP000662888">
    <property type="component" value="Chromosome"/>
</dbReference>
<dbReference type="RefSeq" id="WP_206087426.1">
    <property type="nucleotide sequence ID" value="NZ_CP065053.1"/>
</dbReference>
<dbReference type="InterPro" id="IPR046883">
    <property type="entry name" value="T6SS_FHA_C"/>
</dbReference>
<reference evidence="2 3" key="1">
    <citation type="submission" date="2020-11" db="EMBL/GenBank/DDBJ databases">
        <authorList>
            <person name="Sun Q."/>
        </authorList>
    </citation>
    <scope>NUCLEOTIDE SEQUENCE [LARGE SCALE GENOMIC DNA]</scope>
    <source>
        <strain evidence="2 3">P8398</strain>
    </source>
</reference>
<protein>
    <submittedName>
        <fullName evidence="2">FHA domain-containing protein</fullName>
    </submittedName>
</protein>
<dbReference type="InterPro" id="IPR008984">
    <property type="entry name" value="SMAD_FHA_dom_sf"/>
</dbReference>
<organism evidence="2 3">
    <name type="scientific">Massilia antarctica</name>
    <dbReference type="NCBI Taxonomy" id="2765360"/>
    <lineage>
        <taxon>Bacteria</taxon>
        <taxon>Pseudomonadati</taxon>
        <taxon>Pseudomonadota</taxon>
        <taxon>Betaproteobacteria</taxon>
        <taxon>Burkholderiales</taxon>
        <taxon>Oxalobacteraceae</taxon>
        <taxon>Telluria group</taxon>
        <taxon>Massilia</taxon>
    </lineage>
</organism>